<evidence type="ECO:0000256" key="1">
    <source>
        <dbReference type="SAM" id="MobiDB-lite"/>
    </source>
</evidence>
<protein>
    <submittedName>
        <fullName evidence="2">Uncharacterized protein</fullName>
    </submittedName>
</protein>
<reference evidence="2" key="1">
    <citation type="submission" date="2011-08" db="EMBL/GenBank/DDBJ databases">
        <authorList>
            <person name="Xu D.-C."/>
            <person name="Zhang C.-L."/>
        </authorList>
    </citation>
    <scope>NUCLEOTIDE SEQUENCE</scope>
</reference>
<name>J3S672_BETVV</name>
<dbReference type="EMBL" id="JN606071">
    <property type="protein sequence ID" value="AFK13852.1"/>
    <property type="molecule type" value="Genomic_DNA"/>
</dbReference>
<evidence type="ECO:0000313" key="2">
    <source>
        <dbReference type="EMBL" id="AFK13852.1"/>
    </source>
</evidence>
<proteinExistence type="predicted"/>
<feature type="compositionally biased region" description="Basic residues" evidence="1">
    <location>
        <begin position="86"/>
        <end position="95"/>
    </location>
</feature>
<organism evidence="2">
    <name type="scientific">Beta vulgaris subsp. vulgaris</name>
    <name type="common">Beet</name>
    <dbReference type="NCBI Taxonomy" id="3555"/>
    <lineage>
        <taxon>Eukaryota</taxon>
        <taxon>Viridiplantae</taxon>
        <taxon>Streptophyta</taxon>
        <taxon>Embryophyta</taxon>
        <taxon>Tracheophyta</taxon>
        <taxon>Spermatophyta</taxon>
        <taxon>Magnoliopsida</taxon>
        <taxon>eudicotyledons</taxon>
        <taxon>Gunneridae</taxon>
        <taxon>Pentapetalae</taxon>
        <taxon>Caryophyllales</taxon>
        <taxon>Chenopodiaceae</taxon>
        <taxon>Betoideae</taxon>
        <taxon>Beta</taxon>
    </lineage>
</organism>
<dbReference type="AlphaFoldDB" id="J3S672"/>
<sequence length="127" mass="14131">MALPIDPVVILRGSRVKKALTLQPSTTKPPPTTYTTQPTTIKCTTYNHQGDHPTTIKCTTTTTEIHLQPPKFTYTTKIHPQPLKSTHNHQMHRPLKTAEIHPQPPNAPLKTAEIHPPAATSNQKKLN</sequence>
<accession>J3S672</accession>
<feature type="region of interest" description="Disordered" evidence="1">
    <location>
        <begin position="78"/>
        <end position="127"/>
    </location>
</feature>